<keyword evidence="12" id="KW-1185">Reference proteome</keyword>
<feature type="disulfide bond" evidence="8">
    <location>
        <begin position="174"/>
        <end position="183"/>
    </location>
</feature>
<comment type="subcellular location">
    <subcellularLocation>
        <location evidence="1">Membrane</location>
        <topology evidence="1">Multi-pass membrane protein</topology>
    </subcellularLocation>
</comment>
<dbReference type="PRINTS" id="PR00176">
    <property type="entry name" value="NANEUSMPORT"/>
</dbReference>
<evidence type="ECO:0000256" key="1">
    <source>
        <dbReference type="ARBA" id="ARBA00004141"/>
    </source>
</evidence>
<feature type="transmembrane region" description="Helical" evidence="10">
    <location>
        <begin position="465"/>
        <end position="490"/>
    </location>
</feature>
<dbReference type="GO" id="GO:0046872">
    <property type="term" value="F:metal ion binding"/>
    <property type="evidence" value="ECO:0007669"/>
    <property type="project" value="UniProtKB-KW"/>
</dbReference>
<keyword evidence="7" id="KW-0479">Metal-binding</keyword>
<feature type="region of interest" description="Disordered" evidence="9">
    <location>
        <begin position="1"/>
        <end position="29"/>
    </location>
</feature>
<dbReference type="Proteomes" id="UP000614601">
    <property type="component" value="Unassembled WGS sequence"/>
</dbReference>
<proteinExistence type="predicted"/>
<evidence type="ECO:0000256" key="5">
    <source>
        <dbReference type="ARBA" id="ARBA00022989"/>
    </source>
</evidence>
<feature type="transmembrane region" description="Helical" evidence="10">
    <location>
        <begin position="281"/>
        <end position="303"/>
    </location>
</feature>
<dbReference type="Proteomes" id="UP000783686">
    <property type="component" value="Unassembled WGS sequence"/>
</dbReference>
<keyword evidence="3 10" id="KW-0812">Transmembrane</keyword>
<evidence type="ECO:0000256" key="8">
    <source>
        <dbReference type="PIRSR" id="PIRSR600175-2"/>
    </source>
</evidence>
<evidence type="ECO:0000256" key="10">
    <source>
        <dbReference type="SAM" id="Phobius"/>
    </source>
</evidence>
<feature type="compositionally biased region" description="Basic residues" evidence="9">
    <location>
        <begin position="640"/>
        <end position="650"/>
    </location>
</feature>
<feature type="transmembrane region" description="Helical" evidence="10">
    <location>
        <begin position="546"/>
        <end position="568"/>
    </location>
</feature>
<dbReference type="PANTHER" id="PTHR11616:SF326">
    <property type="entry name" value="SODIUM-DEPENDENT TRANSPORTER SNF-5"/>
    <property type="match status" value="1"/>
</dbReference>
<keyword evidence="7" id="KW-0915">Sodium</keyword>
<evidence type="ECO:0000256" key="4">
    <source>
        <dbReference type="ARBA" id="ARBA00022847"/>
    </source>
</evidence>
<dbReference type="GO" id="GO:0005332">
    <property type="term" value="F:gamma-aminobutyric acid:sodium:chloride symporter activity"/>
    <property type="evidence" value="ECO:0007669"/>
    <property type="project" value="TreeGrafter"/>
</dbReference>
<dbReference type="PANTHER" id="PTHR11616">
    <property type="entry name" value="SODIUM/CHLORIDE DEPENDENT TRANSPORTER"/>
    <property type="match status" value="1"/>
</dbReference>
<keyword evidence="5 10" id="KW-1133">Transmembrane helix</keyword>
<feature type="compositionally biased region" description="Basic and acidic residues" evidence="9">
    <location>
        <begin position="686"/>
        <end position="698"/>
    </location>
</feature>
<feature type="transmembrane region" description="Helical" evidence="10">
    <location>
        <begin position="135"/>
        <end position="163"/>
    </location>
</feature>
<accession>A0A811LKP1</accession>
<dbReference type="AlphaFoldDB" id="A0A811LKP1"/>
<keyword evidence="6 10" id="KW-0472">Membrane</keyword>
<dbReference type="EMBL" id="CAJFCW020000006">
    <property type="protein sequence ID" value="CAG9124249.1"/>
    <property type="molecule type" value="Genomic_DNA"/>
</dbReference>
<reference evidence="11" key="1">
    <citation type="submission" date="2020-09" db="EMBL/GenBank/DDBJ databases">
        <authorList>
            <person name="Kikuchi T."/>
        </authorList>
    </citation>
    <scope>NUCLEOTIDE SEQUENCE</scope>
    <source>
        <strain evidence="11">SH1</strain>
    </source>
</reference>
<dbReference type="EMBL" id="CAJFDH010000006">
    <property type="protein sequence ID" value="CAD5228222.1"/>
    <property type="molecule type" value="Genomic_DNA"/>
</dbReference>
<dbReference type="InterPro" id="IPR000175">
    <property type="entry name" value="Na/ntran_symport"/>
</dbReference>
<name>A0A811LKP1_9BILA</name>
<feature type="binding site" evidence="7">
    <location>
        <position position="339"/>
    </location>
    <ligand>
        <name>Na(+)</name>
        <dbReference type="ChEBI" id="CHEBI:29101"/>
        <label>1</label>
    </ligand>
</feature>
<feature type="transmembrane region" description="Helical" evidence="10">
    <location>
        <begin position="87"/>
        <end position="106"/>
    </location>
</feature>
<evidence type="ECO:0000313" key="12">
    <source>
        <dbReference type="Proteomes" id="UP000614601"/>
    </source>
</evidence>
<feature type="binding site" evidence="7">
    <location>
        <position position="73"/>
    </location>
    <ligand>
        <name>Na(+)</name>
        <dbReference type="ChEBI" id="CHEBI:29101"/>
        <label>1</label>
    </ligand>
</feature>
<feature type="binding site" evidence="7">
    <location>
        <position position="68"/>
    </location>
    <ligand>
        <name>Na(+)</name>
        <dbReference type="ChEBI" id="CHEBI:29101"/>
        <label>1</label>
    </ligand>
</feature>
<comment type="caution">
    <text evidence="11">The sequence shown here is derived from an EMBL/GenBank/DDBJ whole genome shotgun (WGS) entry which is preliminary data.</text>
</comment>
<sequence>MSSQRQSGSDRNSKPSDSKASHPNGSNEADIKTAEEHTSMIASIQRTVSFRQTWSNGIQFILTCTSYAVGLGNIWRFPAVVYKNGGGAFLVPYFFCSMIIGFPVLYMELCLGQFARAGPAVVYGRMRPLLQGLGWAMVTMSAFVTIFYNMVVAWAILYLYIILSGQSYKMWSSCHNDHNTDYCTSPFDDDACRVSLKVQNAFMFKRACYTTDNVGIMQHREIMFSKWSPMTPAEEFFEYFILEKAKEVGTYGMNWKLFGAYSAAWLMTASALSKGTKIIGYLSYLTATLPYIIMLILFMRAVWLDGAYEGMKYYILEPDLNVIYNPNAWREAATQVCFSLSVGFGGILSFSSFNPTTQNVFRDAMIVTVADATMSVIGGTAVFSVLGFMSKEMNTTISEVVQDGTALAFVAYPEALIRMPIEPLWSFLFFLMVFLLGISSQFGYTEAPITAFIDQFPKLKRYHTTTVFVVCTMLFCCGIILCTNSGFFFFNILNDYSSGFALGVALFMETILVSYIYGMKDWVADLRSMFGPPKHRLGQIFGRTGYYVKTIWMFISPIMWLIVTGFTLYMQSTNGGIVIGKGTRRYQVPAWCTAIGWFISMLPLIHFPMLALINYLKFSRKGKPASELLRVQRKWPSYNRHKKRWRRRKREIGASAENEQNKSSSKSKRSSAPTPTDSNPNTLSNHADDPFEEQSDKT</sequence>
<feature type="transmembrane region" description="Helical" evidence="10">
    <location>
        <begin position="332"/>
        <end position="353"/>
    </location>
</feature>
<feature type="compositionally biased region" description="Basic and acidic residues" evidence="9">
    <location>
        <begin position="11"/>
        <end position="20"/>
    </location>
</feature>
<evidence type="ECO:0000256" key="3">
    <source>
        <dbReference type="ARBA" id="ARBA00022692"/>
    </source>
</evidence>
<evidence type="ECO:0000256" key="9">
    <source>
        <dbReference type="SAM" id="MobiDB-lite"/>
    </source>
</evidence>
<feature type="region of interest" description="Disordered" evidence="9">
    <location>
        <begin position="640"/>
        <end position="698"/>
    </location>
</feature>
<evidence type="ECO:0000256" key="6">
    <source>
        <dbReference type="ARBA" id="ARBA00023136"/>
    </source>
</evidence>
<keyword evidence="4" id="KW-0769">Symport</keyword>
<organism evidence="11 12">
    <name type="scientific">Bursaphelenchus okinawaensis</name>
    <dbReference type="NCBI Taxonomy" id="465554"/>
    <lineage>
        <taxon>Eukaryota</taxon>
        <taxon>Metazoa</taxon>
        <taxon>Ecdysozoa</taxon>
        <taxon>Nematoda</taxon>
        <taxon>Chromadorea</taxon>
        <taxon>Rhabditida</taxon>
        <taxon>Tylenchina</taxon>
        <taxon>Tylenchomorpha</taxon>
        <taxon>Aphelenchoidea</taxon>
        <taxon>Aphelenchoididae</taxon>
        <taxon>Bursaphelenchus</taxon>
    </lineage>
</organism>
<feature type="binding site" evidence="7">
    <location>
        <position position="440"/>
    </location>
    <ligand>
        <name>Na(+)</name>
        <dbReference type="ChEBI" id="CHEBI:29101"/>
        <label>1</label>
    </ligand>
</feature>
<evidence type="ECO:0008006" key="13">
    <source>
        <dbReference type="Google" id="ProtNLM"/>
    </source>
</evidence>
<dbReference type="OrthoDB" id="6581954at2759"/>
<feature type="binding site" evidence="7">
    <location>
        <position position="69"/>
    </location>
    <ligand>
        <name>Na(+)</name>
        <dbReference type="ChEBI" id="CHEBI:29101"/>
        <label>1</label>
    </ligand>
</feature>
<dbReference type="InterPro" id="IPR037272">
    <property type="entry name" value="SNS_sf"/>
</dbReference>
<dbReference type="PROSITE" id="PS50267">
    <property type="entry name" value="NA_NEUROTRAN_SYMP_3"/>
    <property type="match status" value="1"/>
</dbReference>
<keyword evidence="8" id="KW-1015">Disulfide bond</keyword>
<dbReference type="SUPFAM" id="SSF161070">
    <property type="entry name" value="SNF-like"/>
    <property type="match status" value="1"/>
</dbReference>
<feature type="transmembrane region" description="Helical" evidence="10">
    <location>
        <begin position="365"/>
        <end position="389"/>
    </location>
</feature>
<dbReference type="GO" id="GO:0043005">
    <property type="term" value="C:neuron projection"/>
    <property type="evidence" value="ECO:0007669"/>
    <property type="project" value="TreeGrafter"/>
</dbReference>
<feature type="compositionally biased region" description="Polar residues" evidence="9">
    <location>
        <begin position="672"/>
        <end position="685"/>
    </location>
</feature>
<keyword evidence="2" id="KW-0813">Transport</keyword>
<evidence type="ECO:0000256" key="2">
    <source>
        <dbReference type="ARBA" id="ARBA00022448"/>
    </source>
</evidence>
<protein>
    <recommendedName>
        <fullName evidence="13">Transporter</fullName>
    </recommendedName>
</protein>
<gene>
    <name evidence="11" type="ORF">BOKJ2_LOCUS12570</name>
</gene>
<feature type="transmembrane region" description="Helical" evidence="10">
    <location>
        <begin position="424"/>
        <end position="444"/>
    </location>
</feature>
<feature type="compositionally biased region" description="Polar residues" evidence="9">
    <location>
        <begin position="1"/>
        <end position="10"/>
    </location>
</feature>
<feature type="binding site" evidence="7">
    <location>
        <position position="436"/>
    </location>
    <ligand>
        <name>Na(+)</name>
        <dbReference type="ChEBI" id="CHEBI:29101"/>
        <label>1</label>
    </ligand>
</feature>
<feature type="transmembrane region" description="Helical" evidence="10">
    <location>
        <begin position="588"/>
        <end position="613"/>
    </location>
</feature>
<dbReference type="GO" id="GO:0005886">
    <property type="term" value="C:plasma membrane"/>
    <property type="evidence" value="ECO:0007669"/>
    <property type="project" value="TreeGrafter"/>
</dbReference>
<evidence type="ECO:0000256" key="7">
    <source>
        <dbReference type="PIRSR" id="PIRSR600175-1"/>
    </source>
</evidence>
<dbReference type="Pfam" id="PF00209">
    <property type="entry name" value="SNF"/>
    <property type="match status" value="1"/>
</dbReference>
<feature type="transmembrane region" description="Helical" evidence="10">
    <location>
        <begin position="496"/>
        <end position="517"/>
    </location>
</feature>
<evidence type="ECO:0000313" key="11">
    <source>
        <dbReference type="EMBL" id="CAD5228222.1"/>
    </source>
</evidence>